<feature type="region of interest" description="Disordered" evidence="2">
    <location>
        <begin position="221"/>
        <end position="245"/>
    </location>
</feature>
<reference evidence="3" key="2">
    <citation type="journal article" date="2018" name="DNA Res.">
        <title>Comparative genome and transcriptome analyses reveal adaptations to opportunistic infections in woody plant degrading pathogens of Botryosphaeriaceae.</title>
        <authorList>
            <person name="Yan J.Y."/>
            <person name="Zhao W.S."/>
            <person name="Chen Z."/>
            <person name="Xing Q.K."/>
            <person name="Zhang W."/>
            <person name="Chethana K.W.T."/>
            <person name="Xue M.F."/>
            <person name="Xu J.P."/>
            <person name="Phillips A.J.L."/>
            <person name="Wang Y."/>
            <person name="Liu J.H."/>
            <person name="Liu M."/>
            <person name="Zhou Y."/>
            <person name="Jayawardena R.S."/>
            <person name="Manawasinghe I.S."/>
            <person name="Huang J.B."/>
            <person name="Qiao G.H."/>
            <person name="Fu C.Y."/>
            <person name="Guo F.F."/>
            <person name="Dissanayake A.J."/>
            <person name="Peng Y.L."/>
            <person name="Hyde K.D."/>
            <person name="Li X.H."/>
        </authorList>
    </citation>
    <scope>NUCLEOTIDE SEQUENCE</scope>
    <source>
        <strain evidence="3">CSS-01s</strain>
    </source>
</reference>
<feature type="compositionally biased region" description="Acidic residues" evidence="2">
    <location>
        <begin position="1"/>
        <end position="19"/>
    </location>
</feature>
<protein>
    <submittedName>
        <fullName evidence="3">Uncharacterized protein</fullName>
    </submittedName>
</protein>
<keyword evidence="1" id="KW-0175">Coiled coil</keyword>
<organism evidence="3 4">
    <name type="scientific">Lasiodiplodia theobromae</name>
    <dbReference type="NCBI Taxonomy" id="45133"/>
    <lineage>
        <taxon>Eukaryota</taxon>
        <taxon>Fungi</taxon>
        <taxon>Dikarya</taxon>
        <taxon>Ascomycota</taxon>
        <taxon>Pezizomycotina</taxon>
        <taxon>Dothideomycetes</taxon>
        <taxon>Dothideomycetes incertae sedis</taxon>
        <taxon>Botryosphaeriales</taxon>
        <taxon>Botryosphaeriaceae</taxon>
        <taxon>Lasiodiplodia</taxon>
    </lineage>
</organism>
<name>A0A8H7MB31_9PEZI</name>
<evidence type="ECO:0000256" key="1">
    <source>
        <dbReference type="SAM" id="Coils"/>
    </source>
</evidence>
<feature type="region of interest" description="Disordered" evidence="2">
    <location>
        <begin position="354"/>
        <end position="385"/>
    </location>
</feature>
<sequence>MSDEEPSSMDFMSDGDEESATSSEFIPQRLDSASLFASSPPGVNNGLPYSAKGRHLSIGNLPKTHTDVHVGKRMRNNNNMPHQDSSSSSTRRPQTKFDDDDDDDDDDPKTALAELWGRDVEAWLPPDLPYPRELMRLDRLHTWPPDVVSALAELAKLVGSDAELRAEALDHVATAVAVRRAMAHKMKTGGEFVVCTDVEYAISQMMVDVDGEDDDAMVRTATPPKCSSFSGASHAQSGTDNNKYEHQHQLPAQQELRWVNNNWEGNLNQARPTKKRRYDPELGSEEGSVCSDGEIPDGVDFDSFRLQKRNAALKTRVAELKGENREVRRELDGEKMRREDAERFIGMTRTSISRYLGEPKRGDPEKYLSDTRNSMTSYLSEAKKR</sequence>
<feature type="region of interest" description="Disordered" evidence="2">
    <location>
        <begin position="1"/>
        <end position="110"/>
    </location>
</feature>
<comment type="caution">
    <text evidence="3">The sequence shown here is derived from an EMBL/GenBank/DDBJ whole genome shotgun (WGS) entry which is preliminary data.</text>
</comment>
<evidence type="ECO:0000313" key="4">
    <source>
        <dbReference type="Proteomes" id="UP000627934"/>
    </source>
</evidence>
<reference evidence="3" key="1">
    <citation type="submission" date="2016-08" db="EMBL/GenBank/DDBJ databases">
        <authorList>
            <person name="Yan J."/>
        </authorList>
    </citation>
    <scope>NUCLEOTIDE SEQUENCE</scope>
    <source>
        <strain evidence="3">CSS-01s</strain>
    </source>
</reference>
<feature type="compositionally biased region" description="Polar residues" evidence="2">
    <location>
        <begin position="370"/>
        <end position="379"/>
    </location>
</feature>
<feature type="coiled-coil region" evidence="1">
    <location>
        <begin position="310"/>
        <end position="337"/>
    </location>
</feature>
<feature type="compositionally biased region" description="Polar residues" evidence="2">
    <location>
        <begin position="225"/>
        <end position="241"/>
    </location>
</feature>
<feature type="compositionally biased region" description="Acidic residues" evidence="2">
    <location>
        <begin position="98"/>
        <end position="107"/>
    </location>
</feature>
<dbReference type="EMBL" id="MDYX01000037">
    <property type="protein sequence ID" value="KAF9629977.1"/>
    <property type="molecule type" value="Genomic_DNA"/>
</dbReference>
<evidence type="ECO:0000256" key="2">
    <source>
        <dbReference type="SAM" id="MobiDB-lite"/>
    </source>
</evidence>
<feature type="region of interest" description="Disordered" evidence="2">
    <location>
        <begin position="266"/>
        <end position="294"/>
    </location>
</feature>
<accession>A0A8H7MB31</accession>
<proteinExistence type="predicted"/>
<feature type="compositionally biased region" description="Basic and acidic residues" evidence="2">
    <location>
        <begin position="357"/>
        <end position="369"/>
    </location>
</feature>
<dbReference type="AlphaFoldDB" id="A0A8H7MB31"/>
<dbReference type="Proteomes" id="UP000627934">
    <property type="component" value="Unassembled WGS sequence"/>
</dbReference>
<evidence type="ECO:0000313" key="3">
    <source>
        <dbReference type="EMBL" id="KAF9629977.1"/>
    </source>
</evidence>
<gene>
    <name evidence="3" type="ORF">BFW01_g158</name>
</gene>
<feature type="compositionally biased region" description="Polar residues" evidence="2">
    <location>
        <begin position="76"/>
        <end position="92"/>
    </location>
</feature>